<dbReference type="OMA" id="ENDCAQK"/>
<keyword evidence="1" id="KW-0472">Membrane</keyword>
<keyword evidence="3" id="KW-1185">Reference proteome</keyword>
<name>A0A3P8T4L4_AMPPE</name>
<reference evidence="2" key="3">
    <citation type="submission" date="2025-09" db="UniProtKB">
        <authorList>
            <consortium name="Ensembl"/>
        </authorList>
    </citation>
    <scope>IDENTIFICATION</scope>
</reference>
<keyword evidence="1" id="KW-0812">Transmembrane</keyword>
<keyword evidence="1" id="KW-1133">Transmembrane helix</keyword>
<protein>
    <submittedName>
        <fullName evidence="2">Uncharacterized protein</fullName>
    </submittedName>
</protein>
<reference evidence="2" key="2">
    <citation type="submission" date="2025-08" db="UniProtKB">
        <authorList>
            <consortium name="Ensembl"/>
        </authorList>
    </citation>
    <scope>IDENTIFICATION</scope>
</reference>
<evidence type="ECO:0000313" key="3">
    <source>
        <dbReference type="Proteomes" id="UP000265080"/>
    </source>
</evidence>
<evidence type="ECO:0000313" key="2">
    <source>
        <dbReference type="Ensembl" id="ENSAPEP00000020185.1"/>
    </source>
</evidence>
<dbReference type="Ensembl" id="ENSAPET00000020728.1">
    <property type="protein sequence ID" value="ENSAPEP00000020185.1"/>
    <property type="gene ID" value="ENSAPEG00000014414.1"/>
</dbReference>
<dbReference type="AlphaFoldDB" id="A0A3P8T4L4"/>
<feature type="transmembrane region" description="Helical" evidence="1">
    <location>
        <begin position="20"/>
        <end position="48"/>
    </location>
</feature>
<dbReference type="GeneTree" id="ENSGT00940000177979"/>
<accession>A0A3P8T4L4</accession>
<reference evidence="2 3" key="1">
    <citation type="submission" date="2018-03" db="EMBL/GenBank/DDBJ databases">
        <title>Finding Nemo's genes: A chromosome-scale reference assembly of the genome of the orange clownfish Amphiprion percula.</title>
        <authorList>
            <person name="Lehmann R."/>
        </authorList>
    </citation>
    <scope>NUCLEOTIDE SEQUENCE</scope>
</reference>
<evidence type="ECO:0000256" key="1">
    <source>
        <dbReference type="SAM" id="Phobius"/>
    </source>
</evidence>
<proteinExistence type="predicted"/>
<sequence length="92" mass="10425">MPIWSVMCSQVPGVPRDCSFAFTIVFTLSFLDSGVLRVMVVLTIFSIWERILFRLSGSRATTVRLPTRSPKFLENDWRTAQASFSKLPEANP</sequence>
<dbReference type="Proteomes" id="UP000265080">
    <property type="component" value="Chromosome 20"/>
</dbReference>
<organism evidence="2 3">
    <name type="scientific">Amphiprion percula</name>
    <name type="common">Orange clownfish</name>
    <name type="synonym">Lutjanus percula</name>
    <dbReference type="NCBI Taxonomy" id="161767"/>
    <lineage>
        <taxon>Eukaryota</taxon>
        <taxon>Metazoa</taxon>
        <taxon>Chordata</taxon>
        <taxon>Craniata</taxon>
        <taxon>Vertebrata</taxon>
        <taxon>Euteleostomi</taxon>
        <taxon>Actinopterygii</taxon>
        <taxon>Neopterygii</taxon>
        <taxon>Teleostei</taxon>
        <taxon>Neoteleostei</taxon>
        <taxon>Acanthomorphata</taxon>
        <taxon>Ovalentaria</taxon>
        <taxon>Pomacentridae</taxon>
        <taxon>Amphiprion</taxon>
    </lineage>
</organism>